<evidence type="ECO:0000313" key="3">
    <source>
        <dbReference type="Proteomes" id="UP000019373"/>
    </source>
</evidence>
<dbReference type="RefSeq" id="XP_007786584.1">
    <property type="nucleotide sequence ID" value="XM_007788394.1"/>
</dbReference>
<protein>
    <recommendedName>
        <fullName evidence="4">Pisatin demethylase</fullName>
    </recommendedName>
</protein>
<keyword evidence="1" id="KW-0408">Iron</keyword>
<gene>
    <name evidence="2" type="ORF">EPUS_01451</name>
</gene>
<organism evidence="2 3">
    <name type="scientific">Endocarpon pusillum (strain Z07020 / HMAS-L-300199)</name>
    <name type="common">Lichen-forming fungus</name>
    <dbReference type="NCBI Taxonomy" id="1263415"/>
    <lineage>
        <taxon>Eukaryota</taxon>
        <taxon>Fungi</taxon>
        <taxon>Dikarya</taxon>
        <taxon>Ascomycota</taxon>
        <taxon>Pezizomycotina</taxon>
        <taxon>Eurotiomycetes</taxon>
        <taxon>Chaetothyriomycetidae</taxon>
        <taxon>Verrucariales</taxon>
        <taxon>Verrucariaceae</taxon>
        <taxon>Endocarpon</taxon>
    </lineage>
</organism>
<dbReference type="InterPro" id="IPR050121">
    <property type="entry name" value="Cytochrome_P450_monoxygenase"/>
</dbReference>
<evidence type="ECO:0000313" key="2">
    <source>
        <dbReference type="EMBL" id="ERF76118.1"/>
    </source>
</evidence>
<dbReference type="eggNOG" id="KOG0157">
    <property type="taxonomic scope" value="Eukaryota"/>
</dbReference>
<dbReference type="InterPro" id="IPR001128">
    <property type="entry name" value="Cyt_P450"/>
</dbReference>
<name>U1GUK4_ENDPU</name>
<dbReference type="OMA" id="NHVFCER"/>
<dbReference type="GO" id="GO:0020037">
    <property type="term" value="F:heme binding"/>
    <property type="evidence" value="ECO:0007669"/>
    <property type="project" value="InterPro"/>
</dbReference>
<dbReference type="InterPro" id="IPR036396">
    <property type="entry name" value="Cyt_P450_sf"/>
</dbReference>
<dbReference type="GeneID" id="19236508"/>
<dbReference type="EMBL" id="KE720780">
    <property type="protein sequence ID" value="ERF76118.1"/>
    <property type="molecule type" value="Genomic_DNA"/>
</dbReference>
<dbReference type="AlphaFoldDB" id="U1GUK4"/>
<keyword evidence="1" id="KW-0349">Heme</keyword>
<dbReference type="PANTHER" id="PTHR24305:SF168">
    <property type="entry name" value="P450, PUTATIVE (EUROFUNG)-RELATED"/>
    <property type="match status" value="1"/>
</dbReference>
<accession>U1GUK4</accession>
<keyword evidence="1" id="KW-0479">Metal-binding</keyword>
<dbReference type="PRINTS" id="PR00463">
    <property type="entry name" value="EP450I"/>
</dbReference>
<dbReference type="GO" id="GO:0005506">
    <property type="term" value="F:iron ion binding"/>
    <property type="evidence" value="ECO:0007669"/>
    <property type="project" value="InterPro"/>
</dbReference>
<dbReference type="GO" id="GO:0016705">
    <property type="term" value="F:oxidoreductase activity, acting on paired donors, with incorporation or reduction of molecular oxygen"/>
    <property type="evidence" value="ECO:0007669"/>
    <property type="project" value="InterPro"/>
</dbReference>
<dbReference type="InterPro" id="IPR002401">
    <property type="entry name" value="Cyt_P450_E_grp-I"/>
</dbReference>
<evidence type="ECO:0000256" key="1">
    <source>
        <dbReference type="PIRSR" id="PIRSR602401-1"/>
    </source>
</evidence>
<dbReference type="Pfam" id="PF00067">
    <property type="entry name" value="p450"/>
    <property type="match status" value="1"/>
</dbReference>
<sequence>MLSPIVIGLTLLFSAYLFSSYWRLRHIPGPFLASFSKLWLLKWMIPAELHVGLLEAGHVVRIGPNEVVTNNPEIIRRINAVRSPYKRSTWYNGTCFDHSRNHVFCERDEARHVKLRNQMIPGYSGKDNPYLELSIDNRLTHFISFIRQKYLSCSVEASSLEKHESQSSYCYKPVDFTRITQYFALDVISDIAFGQPFGFLETDSDVHDYIKTQKALLPVFEWFAMFPSLERLTRIGWVSRLLMPKTTDKRGLGCLMGVAERIVNHRYAATSKSAPKSDMLGSFIRHGLPQEQAKVETVLQVMAGSDTTVTSLQMIVLFVNTSPSVLYRLRAELDAAEKAGKLSRPMARESEIQAHIPYLCACVKESLRMWPPVLGLGYKDVPEGGDTINGIFLPAGTSVGYDAWGLHRSKAVYGDDADIYRPGRWIDTKDEKKLSEMNRSADLVFSYGKNGCLGKPVAFMELNKAVTELFRRFDISLVKPWKPIRSVQRNGLFVQSDMWGVVTRIHKAPARQTSLCTVHGCLFFVLQLLSEPAFITSWGNGHRVCSVRLITYY</sequence>
<reference evidence="3" key="1">
    <citation type="journal article" date="2014" name="BMC Genomics">
        <title>Genome characteristics reveal the impact of lichenization on lichen-forming fungus Endocarpon pusillum Hedwig (Verrucariales, Ascomycota).</title>
        <authorList>
            <person name="Wang Y.-Y."/>
            <person name="Liu B."/>
            <person name="Zhang X.-Y."/>
            <person name="Zhou Q.-M."/>
            <person name="Zhang T."/>
            <person name="Li H."/>
            <person name="Yu Y.-F."/>
            <person name="Zhang X.-L."/>
            <person name="Hao X.-Y."/>
            <person name="Wang M."/>
            <person name="Wang L."/>
            <person name="Wei J.-C."/>
        </authorList>
    </citation>
    <scope>NUCLEOTIDE SEQUENCE [LARGE SCALE GENOMIC DNA]</scope>
    <source>
        <strain evidence="3">Z07020 / HMAS-L-300199</strain>
    </source>
</reference>
<comment type="cofactor">
    <cofactor evidence="1">
        <name>heme</name>
        <dbReference type="ChEBI" id="CHEBI:30413"/>
    </cofactor>
</comment>
<proteinExistence type="predicted"/>
<feature type="binding site" description="axial binding residue" evidence="1">
    <location>
        <position position="452"/>
    </location>
    <ligand>
        <name>heme</name>
        <dbReference type="ChEBI" id="CHEBI:30413"/>
    </ligand>
    <ligandPart>
        <name>Fe</name>
        <dbReference type="ChEBI" id="CHEBI:18248"/>
    </ligandPart>
</feature>
<dbReference type="PANTHER" id="PTHR24305">
    <property type="entry name" value="CYTOCHROME P450"/>
    <property type="match status" value="1"/>
</dbReference>
<evidence type="ECO:0008006" key="4">
    <source>
        <dbReference type="Google" id="ProtNLM"/>
    </source>
</evidence>
<dbReference type="CDD" id="cd11060">
    <property type="entry name" value="CYP57A1-like"/>
    <property type="match status" value="1"/>
</dbReference>
<keyword evidence="3" id="KW-1185">Reference proteome</keyword>
<dbReference type="PRINTS" id="PR00385">
    <property type="entry name" value="P450"/>
</dbReference>
<dbReference type="HOGENOM" id="CLU_001570_14_0_1"/>
<dbReference type="Proteomes" id="UP000019373">
    <property type="component" value="Unassembled WGS sequence"/>
</dbReference>
<dbReference type="SUPFAM" id="SSF48264">
    <property type="entry name" value="Cytochrome P450"/>
    <property type="match status" value="1"/>
</dbReference>
<dbReference type="GO" id="GO:0004497">
    <property type="term" value="F:monooxygenase activity"/>
    <property type="evidence" value="ECO:0007669"/>
    <property type="project" value="InterPro"/>
</dbReference>
<dbReference type="Gene3D" id="1.10.630.10">
    <property type="entry name" value="Cytochrome P450"/>
    <property type="match status" value="1"/>
</dbReference>
<dbReference type="OrthoDB" id="3934656at2759"/>